<evidence type="ECO:0008006" key="4">
    <source>
        <dbReference type="Google" id="ProtNLM"/>
    </source>
</evidence>
<proteinExistence type="predicted"/>
<keyword evidence="2" id="KW-0472">Membrane</keyword>
<accession>A0A1J5Q2I6</accession>
<dbReference type="PANTHER" id="PTHR35603">
    <property type="match status" value="1"/>
</dbReference>
<dbReference type="GO" id="GO:0016020">
    <property type="term" value="C:membrane"/>
    <property type="evidence" value="ECO:0007669"/>
    <property type="project" value="UniProtKB-SubCell"/>
</dbReference>
<dbReference type="PANTHER" id="PTHR35603:SF2">
    <property type="entry name" value="OUTER MEMBRANE LIPOPROTEIN"/>
    <property type="match status" value="1"/>
</dbReference>
<dbReference type="EMBL" id="MLJW01002629">
    <property type="protein sequence ID" value="OIQ74084.1"/>
    <property type="molecule type" value="Genomic_DNA"/>
</dbReference>
<protein>
    <recommendedName>
        <fullName evidence="4">Glycine zipper 2TM domain-containing protein</fullName>
    </recommendedName>
</protein>
<gene>
    <name evidence="3" type="ORF">GALL_442770</name>
</gene>
<dbReference type="AlphaFoldDB" id="A0A1J5Q2I6"/>
<evidence type="ECO:0000256" key="2">
    <source>
        <dbReference type="ARBA" id="ARBA00023136"/>
    </source>
</evidence>
<evidence type="ECO:0000313" key="3">
    <source>
        <dbReference type="EMBL" id="OIQ74084.1"/>
    </source>
</evidence>
<dbReference type="InterPro" id="IPR051407">
    <property type="entry name" value="Bact_OM_lipoprot/Surf_antigen"/>
</dbReference>
<reference evidence="3" key="1">
    <citation type="submission" date="2016-10" db="EMBL/GenBank/DDBJ databases">
        <title>Sequence of Gallionella enrichment culture.</title>
        <authorList>
            <person name="Poehlein A."/>
            <person name="Muehling M."/>
            <person name="Daniel R."/>
        </authorList>
    </citation>
    <scope>NUCLEOTIDE SEQUENCE</scope>
</reference>
<comment type="subcellular location">
    <subcellularLocation>
        <location evidence="1">Membrane</location>
    </subcellularLocation>
</comment>
<sequence>MGNAVGDGAGKAAATMIGIMGGAIMGDHIEGAPMAQTQNVQRCTTQTFYENRTVAYNVTYEYAGKQYSVQMPNDPGPTVQLQITPVGSVSQDASTTAPVAYTPPATVTTVQPVYPVYEQPYYAPPVRLNLGLGYWGGYPERRHGHWH</sequence>
<evidence type="ECO:0000256" key="1">
    <source>
        <dbReference type="ARBA" id="ARBA00004370"/>
    </source>
</evidence>
<name>A0A1J5Q2I6_9ZZZZ</name>
<organism evidence="3">
    <name type="scientific">mine drainage metagenome</name>
    <dbReference type="NCBI Taxonomy" id="410659"/>
    <lineage>
        <taxon>unclassified sequences</taxon>
        <taxon>metagenomes</taxon>
        <taxon>ecological metagenomes</taxon>
    </lineage>
</organism>
<comment type="caution">
    <text evidence="3">The sequence shown here is derived from an EMBL/GenBank/DDBJ whole genome shotgun (WGS) entry which is preliminary data.</text>
</comment>